<sequence>MHKVACAPDAARACDADTHARQRAASKDTGLRNFDESQLCMPLPRFKSSKFFNDRARVVDVKEMQLQSEVTMDSEQERSPLPTSSPFSIHSVKFSQRKWATSTRSGQVPEGIPNGCTRCVKDRVRYFRILVGPKQSENLEANFQLLMVGKQEGFKKRPTNKHDRVLRPPQPTATEARTWLCGYREPLV</sequence>
<reference evidence="1 2" key="1">
    <citation type="journal article" date="2019" name="Commun. Biol.">
        <title>The bagworm genome reveals a unique fibroin gene that provides high tensile strength.</title>
        <authorList>
            <person name="Kono N."/>
            <person name="Nakamura H."/>
            <person name="Ohtoshi R."/>
            <person name="Tomita M."/>
            <person name="Numata K."/>
            <person name="Arakawa K."/>
        </authorList>
    </citation>
    <scope>NUCLEOTIDE SEQUENCE [LARGE SCALE GENOMIC DNA]</scope>
</reference>
<evidence type="ECO:0000313" key="2">
    <source>
        <dbReference type="Proteomes" id="UP000299102"/>
    </source>
</evidence>
<gene>
    <name evidence="1" type="ORF">EVAR_95111_1</name>
</gene>
<evidence type="ECO:0000313" key="1">
    <source>
        <dbReference type="EMBL" id="GBP96154.1"/>
    </source>
</evidence>
<dbReference type="AlphaFoldDB" id="A0A4C2AAB8"/>
<proteinExistence type="predicted"/>
<dbReference type="EMBL" id="BGZK01002744">
    <property type="protein sequence ID" value="GBP96154.1"/>
    <property type="molecule type" value="Genomic_DNA"/>
</dbReference>
<accession>A0A4C2AAB8</accession>
<organism evidence="1 2">
    <name type="scientific">Eumeta variegata</name>
    <name type="common">Bagworm moth</name>
    <name type="synonym">Eumeta japonica</name>
    <dbReference type="NCBI Taxonomy" id="151549"/>
    <lineage>
        <taxon>Eukaryota</taxon>
        <taxon>Metazoa</taxon>
        <taxon>Ecdysozoa</taxon>
        <taxon>Arthropoda</taxon>
        <taxon>Hexapoda</taxon>
        <taxon>Insecta</taxon>
        <taxon>Pterygota</taxon>
        <taxon>Neoptera</taxon>
        <taxon>Endopterygota</taxon>
        <taxon>Lepidoptera</taxon>
        <taxon>Glossata</taxon>
        <taxon>Ditrysia</taxon>
        <taxon>Tineoidea</taxon>
        <taxon>Psychidae</taxon>
        <taxon>Oiketicinae</taxon>
        <taxon>Eumeta</taxon>
    </lineage>
</organism>
<keyword evidence="2" id="KW-1185">Reference proteome</keyword>
<dbReference type="Proteomes" id="UP000299102">
    <property type="component" value="Unassembled WGS sequence"/>
</dbReference>
<protein>
    <submittedName>
        <fullName evidence="1">Uncharacterized protein</fullName>
    </submittedName>
</protein>
<name>A0A4C2AAB8_EUMVA</name>
<comment type="caution">
    <text evidence="1">The sequence shown here is derived from an EMBL/GenBank/DDBJ whole genome shotgun (WGS) entry which is preliminary data.</text>
</comment>